<feature type="region of interest" description="Disordered" evidence="1">
    <location>
        <begin position="866"/>
        <end position="958"/>
    </location>
</feature>
<sequence>MPPERPNRKRIPPRPPQSPFQVNPQASTSQVAASPRDASMLQRKKRNTLPEQPSGQKTRPSVFDRLGTKNTGNSPAERQLGTKKEKVEHVFSGEARKPVRRISEDTRISRPVEREERTLDIDRKPTAVKTKEPQEKSQTDNKSEDKSVSKESPNLQKHEDVPKEVPQEPLIESMDNNDNATSEIPNDSLSDRGKKTNKSVLPSSNDNPSSESNRHHEKEQIEIKDNIEKKAKSSSSRSEPSSDEGRNIDRERHNDNERTIRLNSGSSGYQSAIEDRRAQREREREERYNRAMATERPPPFPFERNTERDREWRERGRPTRYNNKNFLENKTYFDTQRKNERDKIPRNRERIEMDKGNSGSESLSSNTVRAGEASRSSSVSARERSIIPNDQNQEKTQKESPLKDREKDNKQRELNVKEARHREDLIRDRERDARSREETLRERDRGMKMRDEGHTRTTGVPDLYRPSTDLHLRDPERRPIRDFEREFRDRDLRNDIIASDRYHAEYGREREQIRDFLPENFSDRHLRPNEQRPSWDLDRDIRDSDFRGPPIFSDKDFTDHRREKANDARRLSPSATSEKIISHRQPSDRYPRDSEKPPMREDSSSKVGKSESNSREVIDIDKNTRSKDESDRDAQNGQTLDNRSKDDKNINHLNKESKLTQSSQDEIELPYPWKKCLSSKKKIYYFNTITRESRWTFPNVIDKNETNRNKPAIDNNSRAGPSASRNIRKSEREDESETPPHKKIRLDDHDSKESPNIDNRQMTTRDTDQHIRESISPTTPTSNLLSKRETKEQRPINDWQSETPPRRSRGNTESSTGTHTPSSPISHKSQTTPTQFSTHNRSSSSGFNDRRFSSDYDVSIGIRRLSYGSSLGPPVSLRLNPSFNRGGGSTEIYDRNNDYRNEDYSPSNRNNNALINSSPAQSQQSPNNNRNSRQGAGNGSRGFISPPQHFRSRSTHEIDSRVRHLKDEDMISIAEIDESITYTPSRKSSEVAFTFHNDITDSSKGKADVSNDEKINNDNIMQESRLQINMQDGLIDSDDDNWPVYNEVNQQFEEQNPANFLLRGYNHKTLESNKKDRSVNIVAELWDNISQETAGAIFNSLETIAMKTQSKENEEKKSHLNGRYDYERHRALEGGETYFRHKQQWATPRQIPVVHNDLYDKVTPEVSENLLKSCVYIFKHGNNEVENEFAGGGLNLTEDRRELVVQLSEEEDEDETQT</sequence>
<feature type="region of interest" description="Disordered" evidence="1">
    <location>
        <begin position="518"/>
        <end position="665"/>
    </location>
</feature>
<feature type="compositionally biased region" description="Polar residues" evidence="1">
    <location>
        <begin position="174"/>
        <end position="188"/>
    </location>
</feature>
<feature type="compositionally biased region" description="Polar residues" evidence="1">
    <location>
        <begin position="19"/>
        <end position="32"/>
    </location>
</feature>
<reference evidence="3" key="1">
    <citation type="submission" date="2021-06" db="EMBL/GenBank/DDBJ databases">
        <authorList>
            <person name="Kallberg Y."/>
            <person name="Tangrot J."/>
            <person name="Rosling A."/>
        </authorList>
    </citation>
    <scope>NUCLEOTIDE SEQUENCE</scope>
    <source>
        <strain evidence="3">MT106</strain>
    </source>
</reference>
<feature type="region of interest" description="Disordered" evidence="1">
    <location>
        <begin position="702"/>
        <end position="852"/>
    </location>
</feature>
<accession>A0A9N8YKK7</accession>
<feature type="compositionally biased region" description="Basic and acidic residues" evidence="1">
    <location>
        <begin position="335"/>
        <end position="355"/>
    </location>
</feature>
<dbReference type="CDD" id="cd00201">
    <property type="entry name" value="WW"/>
    <property type="match status" value="1"/>
</dbReference>
<feature type="compositionally biased region" description="Polar residues" evidence="1">
    <location>
        <begin position="775"/>
        <end position="785"/>
    </location>
</feature>
<comment type="caution">
    <text evidence="3">The sequence shown here is derived from an EMBL/GenBank/DDBJ whole genome shotgun (WGS) entry which is preliminary data.</text>
</comment>
<feature type="compositionally biased region" description="Basic and acidic residues" evidence="1">
    <location>
        <begin position="304"/>
        <end position="317"/>
    </location>
</feature>
<evidence type="ECO:0000259" key="2">
    <source>
        <dbReference type="PROSITE" id="PS50020"/>
    </source>
</evidence>
<dbReference type="AlphaFoldDB" id="A0A9N8YKK7"/>
<dbReference type="EMBL" id="CAJVPL010000020">
    <property type="protein sequence ID" value="CAG8434797.1"/>
    <property type="molecule type" value="Genomic_DNA"/>
</dbReference>
<dbReference type="SMART" id="SM00456">
    <property type="entry name" value="WW"/>
    <property type="match status" value="1"/>
</dbReference>
<feature type="compositionally biased region" description="Basic and acidic residues" evidence="1">
    <location>
        <begin position="763"/>
        <end position="773"/>
    </location>
</feature>
<feature type="compositionally biased region" description="Polar residues" evidence="1">
    <location>
        <begin position="714"/>
        <end position="725"/>
    </location>
</feature>
<feature type="compositionally biased region" description="Polar residues" evidence="1">
    <location>
        <begin position="49"/>
        <end position="59"/>
    </location>
</feature>
<feature type="compositionally biased region" description="Basic and acidic residues" evidence="1">
    <location>
        <begin position="80"/>
        <end position="149"/>
    </location>
</feature>
<feature type="compositionally biased region" description="Polar residues" evidence="1">
    <location>
        <begin position="261"/>
        <end position="270"/>
    </location>
</feature>
<protein>
    <submittedName>
        <fullName evidence="3">11755_t:CDS:1</fullName>
    </submittedName>
</protein>
<name>A0A9N8YKK7_9GLOM</name>
<feature type="compositionally biased region" description="Basic and acidic residues" evidence="1">
    <location>
        <begin position="156"/>
        <end position="166"/>
    </location>
</feature>
<dbReference type="SUPFAM" id="SSF51045">
    <property type="entry name" value="WW domain"/>
    <property type="match status" value="1"/>
</dbReference>
<gene>
    <name evidence="3" type="ORF">AGERDE_LOCUS414</name>
</gene>
<feature type="compositionally biased region" description="Basic and acidic residues" evidence="1">
    <location>
        <begin position="518"/>
        <end position="546"/>
    </location>
</feature>
<evidence type="ECO:0000313" key="3">
    <source>
        <dbReference type="EMBL" id="CAG8434797.1"/>
    </source>
</evidence>
<feature type="compositionally biased region" description="Basic and acidic residues" evidence="1">
    <location>
        <begin position="642"/>
        <end position="658"/>
    </location>
</feature>
<feature type="compositionally biased region" description="Basic and acidic residues" evidence="1">
    <location>
        <begin position="892"/>
        <end position="903"/>
    </location>
</feature>
<feature type="compositionally biased region" description="Basic and acidic residues" evidence="1">
    <location>
        <begin position="585"/>
        <end position="634"/>
    </location>
</feature>
<dbReference type="PROSITE" id="PS01159">
    <property type="entry name" value="WW_DOMAIN_1"/>
    <property type="match status" value="1"/>
</dbReference>
<feature type="compositionally biased region" description="Low complexity" evidence="1">
    <location>
        <begin position="202"/>
        <end position="211"/>
    </location>
</feature>
<feature type="compositionally biased region" description="Basic and acidic residues" evidence="1">
    <location>
        <begin position="553"/>
        <end position="570"/>
    </location>
</feature>
<feature type="compositionally biased region" description="Polar residues" evidence="1">
    <location>
        <begin position="357"/>
        <end position="367"/>
    </location>
</feature>
<feature type="compositionally biased region" description="Basic and acidic residues" evidence="1">
    <location>
        <begin position="273"/>
        <end position="289"/>
    </location>
</feature>
<dbReference type="InterPro" id="IPR036020">
    <property type="entry name" value="WW_dom_sf"/>
</dbReference>
<dbReference type="PROSITE" id="PS50020">
    <property type="entry name" value="WW_DOMAIN_2"/>
    <property type="match status" value="1"/>
</dbReference>
<feature type="compositionally biased region" description="Polar residues" evidence="1">
    <location>
        <begin position="320"/>
        <end position="334"/>
    </location>
</feature>
<dbReference type="Gene3D" id="2.20.70.10">
    <property type="match status" value="1"/>
</dbReference>
<evidence type="ECO:0000313" key="4">
    <source>
        <dbReference type="Proteomes" id="UP000789831"/>
    </source>
</evidence>
<dbReference type="Proteomes" id="UP000789831">
    <property type="component" value="Unassembled WGS sequence"/>
</dbReference>
<dbReference type="OrthoDB" id="2408742at2759"/>
<feature type="compositionally biased region" description="Basic and acidic residues" evidence="1">
    <location>
        <begin position="786"/>
        <end position="795"/>
    </location>
</feature>
<proteinExistence type="predicted"/>
<feature type="domain" description="WW" evidence="2">
    <location>
        <begin position="667"/>
        <end position="700"/>
    </location>
</feature>
<feature type="compositionally biased region" description="Low complexity" evidence="1">
    <location>
        <begin position="916"/>
        <end position="934"/>
    </location>
</feature>
<keyword evidence="4" id="KW-1185">Reference proteome</keyword>
<feature type="compositionally biased region" description="Basic and acidic residues" evidence="1">
    <location>
        <begin position="392"/>
        <end position="455"/>
    </location>
</feature>
<dbReference type="Pfam" id="PF00397">
    <property type="entry name" value="WW"/>
    <property type="match status" value="1"/>
</dbReference>
<feature type="compositionally biased region" description="Basic and acidic residues" evidence="1">
    <location>
        <begin position="243"/>
        <end position="260"/>
    </location>
</feature>
<organism evidence="3 4">
    <name type="scientific">Ambispora gerdemannii</name>
    <dbReference type="NCBI Taxonomy" id="144530"/>
    <lineage>
        <taxon>Eukaryota</taxon>
        <taxon>Fungi</taxon>
        <taxon>Fungi incertae sedis</taxon>
        <taxon>Mucoromycota</taxon>
        <taxon>Glomeromycotina</taxon>
        <taxon>Glomeromycetes</taxon>
        <taxon>Archaeosporales</taxon>
        <taxon>Ambisporaceae</taxon>
        <taxon>Ambispora</taxon>
    </lineage>
</organism>
<feature type="compositionally biased region" description="Basic and acidic residues" evidence="1">
    <location>
        <begin position="212"/>
        <end position="231"/>
    </location>
</feature>
<dbReference type="InterPro" id="IPR001202">
    <property type="entry name" value="WW_dom"/>
</dbReference>
<feature type="compositionally biased region" description="Polar residues" evidence="1">
    <location>
        <begin position="811"/>
        <end position="847"/>
    </location>
</feature>
<feature type="compositionally biased region" description="Basic and acidic residues" evidence="1">
    <location>
        <begin position="745"/>
        <end position="755"/>
    </location>
</feature>
<feature type="compositionally biased region" description="Polar residues" evidence="1">
    <location>
        <begin position="904"/>
        <end position="915"/>
    </location>
</feature>
<evidence type="ECO:0000256" key="1">
    <source>
        <dbReference type="SAM" id="MobiDB-lite"/>
    </source>
</evidence>
<feature type="compositionally biased region" description="Low complexity" evidence="1">
    <location>
        <begin position="368"/>
        <end position="380"/>
    </location>
</feature>
<feature type="region of interest" description="Disordered" evidence="1">
    <location>
        <begin position="1"/>
        <end position="476"/>
    </location>
</feature>